<dbReference type="Gene3D" id="6.10.340.10">
    <property type="match status" value="1"/>
</dbReference>
<keyword evidence="4 6" id="KW-0807">Transducer</keyword>
<feature type="transmembrane region" description="Helical" evidence="7">
    <location>
        <begin position="36"/>
        <end position="59"/>
    </location>
</feature>
<evidence type="ECO:0000256" key="3">
    <source>
        <dbReference type="ARBA" id="ARBA00023136"/>
    </source>
</evidence>
<dbReference type="PROSITE" id="PS50111">
    <property type="entry name" value="CHEMOTAXIS_TRANSDUC_2"/>
    <property type="match status" value="1"/>
</dbReference>
<evidence type="ECO:0000256" key="1">
    <source>
        <dbReference type="ARBA" id="ARBA00004236"/>
    </source>
</evidence>
<dbReference type="Proteomes" id="UP000602076">
    <property type="component" value="Unassembled WGS sequence"/>
</dbReference>
<evidence type="ECO:0000313" key="11">
    <source>
        <dbReference type="Proteomes" id="UP000602076"/>
    </source>
</evidence>
<keyword evidence="2" id="KW-1003">Cell membrane</keyword>
<dbReference type="SMART" id="SM00283">
    <property type="entry name" value="MA"/>
    <property type="match status" value="1"/>
</dbReference>
<keyword evidence="3 7" id="KW-0472">Membrane</keyword>
<comment type="caution">
    <text evidence="10">The sequence shown here is derived from an EMBL/GenBank/DDBJ whole genome shotgun (WGS) entry which is preliminary data.</text>
</comment>
<name>A0A927CT72_9BACI</name>
<gene>
    <name evidence="10" type="ORF">IEO70_01785</name>
</gene>
<keyword evidence="11" id="KW-1185">Reference proteome</keyword>
<comment type="similarity">
    <text evidence="5">Belongs to the methyl-accepting chemotaxis (MCP) protein family.</text>
</comment>
<feature type="transmembrane region" description="Helical" evidence="7">
    <location>
        <begin position="6"/>
        <end position="24"/>
    </location>
</feature>
<feature type="domain" description="Methyl-accepting transducer" evidence="8">
    <location>
        <begin position="129"/>
        <end position="365"/>
    </location>
</feature>
<dbReference type="SMART" id="SM00304">
    <property type="entry name" value="HAMP"/>
    <property type="match status" value="1"/>
</dbReference>
<dbReference type="PANTHER" id="PTHR32089:SF112">
    <property type="entry name" value="LYSOZYME-LIKE PROTEIN-RELATED"/>
    <property type="match status" value="1"/>
</dbReference>
<accession>A0A927CT72</accession>
<dbReference type="Gene3D" id="1.10.287.950">
    <property type="entry name" value="Methyl-accepting chemotaxis protein"/>
    <property type="match status" value="1"/>
</dbReference>
<dbReference type="InterPro" id="IPR004089">
    <property type="entry name" value="MCPsignal_dom"/>
</dbReference>
<organism evidence="10 11">
    <name type="scientific">Peribacillus faecalis</name>
    <dbReference type="NCBI Taxonomy" id="2772559"/>
    <lineage>
        <taxon>Bacteria</taxon>
        <taxon>Bacillati</taxon>
        <taxon>Bacillota</taxon>
        <taxon>Bacilli</taxon>
        <taxon>Bacillales</taxon>
        <taxon>Bacillaceae</taxon>
        <taxon>Peribacillus</taxon>
    </lineage>
</organism>
<dbReference type="AlphaFoldDB" id="A0A927CT72"/>
<dbReference type="Pfam" id="PF00672">
    <property type="entry name" value="HAMP"/>
    <property type="match status" value="1"/>
</dbReference>
<dbReference type="SUPFAM" id="SSF58104">
    <property type="entry name" value="Methyl-accepting chemotaxis protein (MCP) signaling domain"/>
    <property type="match status" value="1"/>
</dbReference>
<feature type="domain" description="HAMP" evidence="9">
    <location>
        <begin position="57"/>
        <end position="110"/>
    </location>
</feature>
<evidence type="ECO:0000313" key="10">
    <source>
        <dbReference type="EMBL" id="MBD3107098.1"/>
    </source>
</evidence>
<evidence type="ECO:0000259" key="9">
    <source>
        <dbReference type="PROSITE" id="PS50885"/>
    </source>
</evidence>
<keyword evidence="7" id="KW-0812">Transmembrane</keyword>
<evidence type="ECO:0000256" key="6">
    <source>
        <dbReference type="PROSITE-ProRule" id="PRU00284"/>
    </source>
</evidence>
<dbReference type="EMBL" id="JACXSI010000002">
    <property type="protein sequence ID" value="MBD3107098.1"/>
    <property type="molecule type" value="Genomic_DNA"/>
</dbReference>
<evidence type="ECO:0000256" key="4">
    <source>
        <dbReference type="ARBA" id="ARBA00023224"/>
    </source>
</evidence>
<reference evidence="10" key="1">
    <citation type="submission" date="2020-09" db="EMBL/GenBank/DDBJ databases">
        <title>Bacillus faecalis sp. nov., a moderately halophilic bacterium isolated from cow faeces.</title>
        <authorList>
            <person name="Jiang L."/>
            <person name="Lee J."/>
        </authorList>
    </citation>
    <scope>NUCLEOTIDE SEQUENCE</scope>
    <source>
        <strain evidence="10">AGMB 02131</strain>
    </source>
</reference>
<dbReference type="InterPro" id="IPR003660">
    <property type="entry name" value="HAMP_dom"/>
</dbReference>
<evidence type="ECO:0000259" key="8">
    <source>
        <dbReference type="PROSITE" id="PS50111"/>
    </source>
</evidence>
<evidence type="ECO:0000256" key="5">
    <source>
        <dbReference type="ARBA" id="ARBA00029447"/>
    </source>
</evidence>
<comment type="subcellular location">
    <subcellularLocation>
        <location evidence="1">Cell membrane</location>
    </subcellularLocation>
</comment>
<dbReference type="RefSeq" id="WP_190996651.1">
    <property type="nucleotide sequence ID" value="NZ_JACXSI010000002.1"/>
</dbReference>
<evidence type="ECO:0000256" key="2">
    <source>
        <dbReference type="ARBA" id="ARBA00022475"/>
    </source>
</evidence>
<proteinExistence type="inferred from homology"/>
<sequence length="415" mass="45041">MALFITVVAIITYSSSAIFIYVLYPLLFSNFNQMGFTILTLTAGVIWSSIIAFVAAGFITKPLQKLEQVALKAAHGDIREDVEVSKMDDEIRSLGIAFNHMLYNLRDMVLNIDENFKKTNEKVNIISAESTKAAEQADNISRTIREIALGADTSAVSIQNTAESVEEISYLARNVQGRAQSSERISVEMVTELTKSKEVIRSLTSGIQKLAEDNEDSLAAVHRLEGNAKKVEQIIQLVGDIAAQTNLLALNASIEAARAGEHGKGFAVVAEEVRLLADESANAVQGISSLIQNIQEDVQSVVTKISNQVVIANKEAEKGVETDVIIEEMTKTVHEVAAAVQEITKLVDQQMKSVENTSMLSQEVAAIAEETSAGAGEVSAATVEQTNVIGNVENLVNELQTQADQLKQTITRFKM</sequence>
<dbReference type="CDD" id="cd06225">
    <property type="entry name" value="HAMP"/>
    <property type="match status" value="1"/>
</dbReference>
<protein>
    <submittedName>
        <fullName evidence="10">Methyl-accepting chemotaxis protein</fullName>
    </submittedName>
</protein>
<keyword evidence="7" id="KW-1133">Transmembrane helix</keyword>
<dbReference type="GO" id="GO:0007165">
    <property type="term" value="P:signal transduction"/>
    <property type="evidence" value="ECO:0007669"/>
    <property type="project" value="UniProtKB-KW"/>
</dbReference>
<dbReference type="PANTHER" id="PTHR32089">
    <property type="entry name" value="METHYL-ACCEPTING CHEMOTAXIS PROTEIN MCPB"/>
    <property type="match status" value="1"/>
</dbReference>
<dbReference type="Pfam" id="PF00015">
    <property type="entry name" value="MCPsignal"/>
    <property type="match status" value="1"/>
</dbReference>
<evidence type="ECO:0000256" key="7">
    <source>
        <dbReference type="SAM" id="Phobius"/>
    </source>
</evidence>
<dbReference type="GO" id="GO:0005886">
    <property type="term" value="C:plasma membrane"/>
    <property type="evidence" value="ECO:0007669"/>
    <property type="project" value="UniProtKB-SubCell"/>
</dbReference>
<dbReference type="PROSITE" id="PS50885">
    <property type="entry name" value="HAMP"/>
    <property type="match status" value="1"/>
</dbReference>